<comment type="similarity">
    <text evidence="2 9">Belongs to the diaminopimelate epimerase family.</text>
</comment>
<evidence type="ECO:0000256" key="6">
    <source>
        <dbReference type="ARBA" id="ARBA00023154"/>
    </source>
</evidence>
<dbReference type="OrthoDB" id="9805408at2"/>
<gene>
    <name evidence="9" type="primary">dapF</name>
    <name evidence="11" type="ORF">D9V78_02070</name>
</gene>
<feature type="binding site" evidence="9">
    <location>
        <position position="51"/>
    </location>
    <ligand>
        <name>substrate</name>
    </ligand>
</feature>
<dbReference type="SUPFAM" id="SSF54506">
    <property type="entry name" value="Diaminopimelate epimerase-like"/>
    <property type="match status" value="2"/>
</dbReference>
<feature type="binding site" evidence="9">
    <location>
        <position position="18"/>
    </location>
    <ligand>
        <name>substrate</name>
    </ligand>
</feature>
<dbReference type="GO" id="GO:0009089">
    <property type="term" value="P:lysine biosynthetic process via diaminopimelate"/>
    <property type="evidence" value="ECO:0007669"/>
    <property type="project" value="UniProtKB-UniRule"/>
</dbReference>
<feature type="active site" evidence="10">
    <location>
        <position position="80"/>
    </location>
</feature>
<evidence type="ECO:0000313" key="12">
    <source>
        <dbReference type="Proteomes" id="UP000298685"/>
    </source>
</evidence>
<name>A0A4D6YKH9_9GAMM</name>
<dbReference type="Pfam" id="PF01678">
    <property type="entry name" value="DAP_epimerase"/>
    <property type="match status" value="2"/>
</dbReference>
<evidence type="ECO:0000256" key="5">
    <source>
        <dbReference type="ARBA" id="ARBA00022605"/>
    </source>
</evidence>
<dbReference type="InterPro" id="IPR001653">
    <property type="entry name" value="DAP_epimerase_DapF"/>
</dbReference>
<dbReference type="EC" id="5.1.1.7" evidence="3 9"/>
<protein>
    <recommendedName>
        <fullName evidence="3 9">Diaminopimelate epimerase</fullName>
        <shortName evidence="9">DAP epimerase</shortName>
        <ecNumber evidence="3 9">5.1.1.7</ecNumber>
    </recommendedName>
    <alternativeName>
        <fullName evidence="9">PLP-independent amino acid racemase</fullName>
    </alternativeName>
</protein>
<dbReference type="PROSITE" id="PS01326">
    <property type="entry name" value="DAP_EPIMERASE"/>
    <property type="match status" value="1"/>
</dbReference>
<feature type="site" description="Important for dimerization" evidence="9">
    <location>
        <position position="275"/>
    </location>
</feature>
<evidence type="ECO:0000256" key="4">
    <source>
        <dbReference type="ARBA" id="ARBA00022490"/>
    </source>
</evidence>
<feature type="binding site" evidence="9">
    <location>
        <position position="164"/>
    </location>
    <ligand>
        <name>substrate</name>
    </ligand>
</feature>
<evidence type="ECO:0000256" key="2">
    <source>
        <dbReference type="ARBA" id="ARBA00010219"/>
    </source>
</evidence>
<dbReference type="PANTHER" id="PTHR31689:SF0">
    <property type="entry name" value="DIAMINOPIMELATE EPIMERASE"/>
    <property type="match status" value="1"/>
</dbReference>
<dbReference type="AlphaFoldDB" id="A0A4D6YKH9"/>
<dbReference type="Gene3D" id="3.10.310.10">
    <property type="entry name" value="Diaminopimelate Epimerase, Chain A, domain 1"/>
    <property type="match status" value="2"/>
</dbReference>
<evidence type="ECO:0000256" key="8">
    <source>
        <dbReference type="ARBA" id="ARBA00051712"/>
    </source>
</evidence>
<evidence type="ECO:0000256" key="9">
    <source>
        <dbReference type="HAMAP-Rule" id="MF_00197"/>
    </source>
</evidence>
<feature type="active site" description="Proton acceptor" evidence="9">
    <location>
        <position position="224"/>
    </location>
</feature>
<organism evidence="11 12">
    <name type="scientific">Buchnera aphidicola</name>
    <name type="common">Sarucallis kahawaluokalani</name>
    <dbReference type="NCBI Taxonomy" id="1241878"/>
    <lineage>
        <taxon>Bacteria</taxon>
        <taxon>Pseudomonadati</taxon>
        <taxon>Pseudomonadota</taxon>
        <taxon>Gammaproteobacteria</taxon>
        <taxon>Enterobacterales</taxon>
        <taxon>Erwiniaceae</taxon>
        <taxon>Buchnera</taxon>
    </lineage>
</organism>
<feature type="site" description="Could be important to modulate the pK values of the two catalytic cysteine residues" evidence="9">
    <location>
        <position position="215"/>
    </location>
</feature>
<dbReference type="UniPathway" id="UPA00034">
    <property type="reaction ID" value="UER00025"/>
</dbReference>
<feature type="site" description="Could be important to modulate the pK values of the two catalytic cysteine residues" evidence="9">
    <location>
        <position position="166"/>
    </location>
</feature>
<evidence type="ECO:0000256" key="10">
    <source>
        <dbReference type="PROSITE-ProRule" id="PRU10125"/>
    </source>
</evidence>
<proteinExistence type="inferred from homology"/>
<accession>A0A4D6YKH9</accession>
<evidence type="ECO:0000256" key="3">
    <source>
        <dbReference type="ARBA" id="ARBA00013080"/>
    </source>
</evidence>
<keyword evidence="7 9" id="KW-0413">Isomerase</keyword>
<comment type="subunit">
    <text evidence="9">Homodimer.</text>
</comment>
<feature type="binding site" evidence="9">
    <location>
        <begin position="81"/>
        <end position="82"/>
    </location>
    <ligand>
        <name>substrate</name>
    </ligand>
</feature>
<dbReference type="Proteomes" id="UP000298685">
    <property type="component" value="Chromosome"/>
</dbReference>
<keyword evidence="6 9" id="KW-0457">Lysine biosynthesis</keyword>
<dbReference type="EMBL" id="CP032999">
    <property type="protein sequence ID" value="QCI26178.1"/>
    <property type="molecule type" value="Genomic_DNA"/>
</dbReference>
<dbReference type="PANTHER" id="PTHR31689">
    <property type="entry name" value="DIAMINOPIMELATE EPIMERASE, CHLOROPLASTIC"/>
    <property type="match status" value="1"/>
</dbReference>
<dbReference type="NCBIfam" id="TIGR00652">
    <property type="entry name" value="DapF"/>
    <property type="match status" value="1"/>
</dbReference>
<comment type="pathway">
    <text evidence="1 9">Amino-acid biosynthesis; L-lysine biosynthesis via DAP pathway; DL-2,6-diaminopimelate from LL-2,6-diaminopimelate: step 1/1.</text>
</comment>
<evidence type="ECO:0000313" key="11">
    <source>
        <dbReference type="EMBL" id="QCI26178.1"/>
    </source>
</evidence>
<keyword evidence="4 9" id="KW-0963">Cytoplasm</keyword>
<dbReference type="RefSeq" id="WP_158350932.1">
    <property type="nucleotide sequence ID" value="NZ_CP032999.1"/>
</dbReference>
<sequence>MLNKNKKIYFSKMHGLGNDFVIIDGIYQEFTLSCKFIQKMSDRYTGIGFDQLLLVEKANNIRYDFYYRIFNADGSEAAQCGNGARCFAYFLYLKKISQKKKNILETKNSNIVIQFINKSNIIVNMGKPLFNEINIPKFKYENFQLTTINFNNDCITFGAIFIGNPHVVIIVNNINDCDINNIGIFFNTHNKFPEGINVNFMQVVSSKHILLRVYERGVGETKACGSGACASVVFGIIQGILHNQVVVTLPGGDLEITWNGFSHSVYMKGPAEHVYDGCINMQFL</sequence>
<feature type="binding site" evidence="9">
    <location>
        <begin position="225"/>
        <end position="226"/>
    </location>
    <ligand>
        <name>substrate</name>
    </ligand>
</feature>
<keyword evidence="5 9" id="KW-0028">Amino-acid biosynthesis</keyword>
<dbReference type="HAMAP" id="MF_00197">
    <property type="entry name" value="DAP_epimerase"/>
    <property type="match status" value="1"/>
</dbReference>
<feature type="active site" description="Proton donor" evidence="9">
    <location>
        <position position="80"/>
    </location>
</feature>
<dbReference type="FunFam" id="3.10.310.10:FF:000001">
    <property type="entry name" value="Diaminopimelate epimerase"/>
    <property type="match status" value="1"/>
</dbReference>
<reference evidence="11 12" key="1">
    <citation type="submission" date="2018-10" db="EMBL/GenBank/DDBJ databases">
        <title>Comparative functional genomics of the obligate endosymbiont Buchnera aphidicola.</title>
        <authorList>
            <person name="Chong R.A."/>
        </authorList>
    </citation>
    <scope>NUCLEOTIDE SEQUENCE [LARGE SCALE GENOMIC DNA]</scope>
    <source>
        <strain evidence="11 12">Ska</strain>
    </source>
</reference>
<comment type="function">
    <text evidence="9">Catalyzes the stereoinversion of LL-2,6-diaminopimelate (L,L-DAP) to meso-diaminopimelate (meso-DAP), a precursor of L-lysine and an essential component of the bacterial peptidoglycan.</text>
</comment>
<evidence type="ECO:0000256" key="7">
    <source>
        <dbReference type="ARBA" id="ARBA00023235"/>
    </source>
</evidence>
<dbReference type="GO" id="GO:0008837">
    <property type="term" value="F:diaminopimelate epimerase activity"/>
    <property type="evidence" value="ECO:0007669"/>
    <property type="project" value="UniProtKB-UniRule"/>
</dbReference>
<feature type="binding site" evidence="9">
    <location>
        <begin position="215"/>
        <end position="216"/>
    </location>
    <ligand>
        <name>substrate</name>
    </ligand>
</feature>
<comment type="catalytic activity">
    <reaction evidence="8 9">
        <text>(2S,6S)-2,6-diaminopimelate = meso-2,6-diaminopimelate</text>
        <dbReference type="Rhea" id="RHEA:15393"/>
        <dbReference type="ChEBI" id="CHEBI:57609"/>
        <dbReference type="ChEBI" id="CHEBI:57791"/>
        <dbReference type="EC" id="5.1.1.7"/>
    </reaction>
</comment>
<comment type="subcellular location">
    <subcellularLocation>
        <location evidence="9">Cytoplasm</location>
    </subcellularLocation>
</comment>
<dbReference type="InterPro" id="IPR018510">
    <property type="entry name" value="DAP_epimerase_AS"/>
</dbReference>
<feature type="binding site" evidence="9">
    <location>
        <position position="197"/>
    </location>
    <ligand>
        <name>substrate</name>
    </ligand>
</feature>
<feature type="binding site" evidence="9">
    <location>
        <position position="71"/>
    </location>
    <ligand>
        <name>substrate</name>
    </ligand>
</feature>
<evidence type="ECO:0000256" key="1">
    <source>
        <dbReference type="ARBA" id="ARBA00005196"/>
    </source>
</evidence>
<dbReference type="GO" id="GO:0005829">
    <property type="term" value="C:cytosol"/>
    <property type="evidence" value="ECO:0007669"/>
    <property type="project" value="TreeGrafter"/>
</dbReference>